<comment type="caution">
    <text evidence="2">The sequence shown here is derived from an EMBL/GenBank/DDBJ whole genome shotgun (WGS) entry which is preliminary data.</text>
</comment>
<proteinExistence type="predicted"/>
<accession>A0A8S1JT57</accession>
<gene>
    <name evidence="2" type="ORF">PSON_ATCC_30995.1.T0010308</name>
</gene>
<evidence type="ECO:0000313" key="3">
    <source>
        <dbReference type="Proteomes" id="UP000692954"/>
    </source>
</evidence>
<sequence length="119" mass="14398">MTEREESMKYYHSRESENDEYKKPSVAMMSIVLNQPHPVCITKLFFMQKTQILKQLARENRLILNKIRDLCQLINQNVYKQQKKNLAERNLKNKMEKFEKQEAHQVQQKQMNKSQIKVQ</sequence>
<protein>
    <submittedName>
        <fullName evidence="2">Uncharacterized protein</fullName>
    </submittedName>
</protein>
<name>A0A8S1JT57_9CILI</name>
<dbReference type="Proteomes" id="UP000692954">
    <property type="component" value="Unassembled WGS sequence"/>
</dbReference>
<feature type="compositionally biased region" description="Polar residues" evidence="1">
    <location>
        <begin position="104"/>
        <end position="119"/>
    </location>
</feature>
<evidence type="ECO:0000313" key="2">
    <source>
        <dbReference type="EMBL" id="CAD8045833.1"/>
    </source>
</evidence>
<feature type="region of interest" description="Disordered" evidence="1">
    <location>
        <begin position="99"/>
        <end position="119"/>
    </location>
</feature>
<organism evidence="2 3">
    <name type="scientific">Paramecium sonneborni</name>
    <dbReference type="NCBI Taxonomy" id="65129"/>
    <lineage>
        <taxon>Eukaryota</taxon>
        <taxon>Sar</taxon>
        <taxon>Alveolata</taxon>
        <taxon>Ciliophora</taxon>
        <taxon>Intramacronucleata</taxon>
        <taxon>Oligohymenophorea</taxon>
        <taxon>Peniculida</taxon>
        <taxon>Parameciidae</taxon>
        <taxon>Paramecium</taxon>
    </lineage>
</organism>
<reference evidence="2" key="1">
    <citation type="submission" date="2021-01" db="EMBL/GenBank/DDBJ databases">
        <authorList>
            <consortium name="Genoscope - CEA"/>
            <person name="William W."/>
        </authorList>
    </citation>
    <scope>NUCLEOTIDE SEQUENCE</scope>
</reference>
<dbReference type="EMBL" id="CAJJDN010000001">
    <property type="protein sequence ID" value="CAD8045833.1"/>
    <property type="molecule type" value="Genomic_DNA"/>
</dbReference>
<evidence type="ECO:0000256" key="1">
    <source>
        <dbReference type="SAM" id="MobiDB-lite"/>
    </source>
</evidence>
<keyword evidence="3" id="KW-1185">Reference proteome</keyword>
<dbReference type="AlphaFoldDB" id="A0A8S1JT57"/>